<dbReference type="SUPFAM" id="SSF47986">
    <property type="entry name" value="DEATH domain"/>
    <property type="match status" value="1"/>
</dbReference>
<organism evidence="5 6">
    <name type="scientific">Lingula anatina</name>
    <name type="common">Brachiopod</name>
    <name type="synonym">Lingula unguis</name>
    <dbReference type="NCBI Taxonomy" id="7574"/>
    <lineage>
        <taxon>Eukaryota</taxon>
        <taxon>Metazoa</taxon>
        <taxon>Spiralia</taxon>
        <taxon>Lophotrochozoa</taxon>
        <taxon>Brachiopoda</taxon>
        <taxon>Linguliformea</taxon>
        <taxon>Lingulata</taxon>
        <taxon>Lingulida</taxon>
        <taxon>Linguloidea</taxon>
        <taxon>Lingulidae</taxon>
        <taxon>Lingula</taxon>
    </lineage>
</organism>
<dbReference type="GO" id="GO:0043531">
    <property type="term" value="F:ADP binding"/>
    <property type="evidence" value="ECO:0007669"/>
    <property type="project" value="InterPro"/>
</dbReference>
<proteinExistence type="predicted"/>
<keyword evidence="1" id="KW-0677">Repeat</keyword>
<dbReference type="InterPro" id="IPR019734">
    <property type="entry name" value="TPR_rpt"/>
</dbReference>
<dbReference type="KEGG" id="lak:106162306"/>
<dbReference type="Proteomes" id="UP000085678">
    <property type="component" value="Unplaced"/>
</dbReference>
<dbReference type="InterPro" id="IPR011029">
    <property type="entry name" value="DEATH-like_dom_sf"/>
</dbReference>
<dbReference type="GO" id="GO:0042981">
    <property type="term" value="P:regulation of apoptotic process"/>
    <property type="evidence" value="ECO:0007669"/>
    <property type="project" value="InterPro"/>
</dbReference>
<dbReference type="Pfam" id="PF00619">
    <property type="entry name" value="CARD"/>
    <property type="match status" value="1"/>
</dbReference>
<dbReference type="STRING" id="7574.A0A2R2MP29"/>
<dbReference type="PRINTS" id="PR00364">
    <property type="entry name" value="DISEASERSIST"/>
</dbReference>
<dbReference type="OrthoDB" id="10031931at2759"/>
<dbReference type="PANTHER" id="PTHR45641">
    <property type="entry name" value="TETRATRICOPEPTIDE REPEAT PROTEIN (AFU_ORTHOLOGUE AFUA_6G03870)"/>
    <property type="match status" value="1"/>
</dbReference>
<dbReference type="InterPro" id="IPR036388">
    <property type="entry name" value="WH-like_DNA-bd_sf"/>
</dbReference>
<evidence type="ECO:0000256" key="1">
    <source>
        <dbReference type="ARBA" id="ARBA00022737"/>
    </source>
</evidence>
<dbReference type="OMA" id="LCCIANG"/>
<evidence type="ECO:0000256" key="2">
    <source>
        <dbReference type="ARBA" id="ARBA00022803"/>
    </source>
</evidence>
<evidence type="ECO:0000313" key="6">
    <source>
        <dbReference type="RefSeq" id="XP_023931953.1"/>
    </source>
</evidence>
<dbReference type="PROSITE" id="PS50005">
    <property type="entry name" value="TPR"/>
    <property type="match status" value="1"/>
</dbReference>
<evidence type="ECO:0000313" key="5">
    <source>
        <dbReference type="Proteomes" id="UP000085678"/>
    </source>
</evidence>
<dbReference type="InterPro" id="IPR027417">
    <property type="entry name" value="P-loop_NTPase"/>
</dbReference>
<dbReference type="CDD" id="cd01671">
    <property type="entry name" value="CARD"/>
    <property type="match status" value="1"/>
</dbReference>
<dbReference type="InterPro" id="IPR001315">
    <property type="entry name" value="CARD"/>
</dbReference>
<dbReference type="InterPro" id="IPR011990">
    <property type="entry name" value="TPR-like_helical_dom_sf"/>
</dbReference>
<dbReference type="PROSITE" id="PS50209">
    <property type="entry name" value="CARD"/>
    <property type="match status" value="1"/>
</dbReference>
<protein>
    <submittedName>
        <fullName evidence="6">Uncharacterized protein LOC106162306</fullName>
    </submittedName>
</protein>
<name>A0A2R2MP29_LINAN</name>
<dbReference type="Pfam" id="PF13424">
    <property type="entry name" value="TPR_12"/>
    <property type="match status" value="3"/>
</dbReference>
<accession>A0A2R2MP29</accession>
<dbReference type="SUPFAM" id="SSF48452">
    <property type="entry name" value="TPR-like"/>
    <property type="match status" value="2"/>
</dbReference>
<dbReference type="Gene3D" id="1.10.10.10">
    <property type="entry name" value="Winged helix-like DNA-binding domain superfamily/Winged helix DNA-binding domain"/>
    <property type="match status" value="1"/>
</dbReference>
<dbReference type="Gene3D" id="1.10.533.10">
    <property type="entry name" value="Death Domain, Fas"/>
    <property type="match status" value="1"/>
</dbReference>
<keyword evidence="2 3" id="KW-0802">TPR repeat</keyword>
<evidence type="ECO:0000256" key="3">
    <source>
        <dbReference type="PROSITE-ProRule" id="PRU00339"/>
    </source>
</evidence>
<dbReference type="Gene3D" id="1.25.40.10">
    <property type="entry name" value="Tetratricopeptide repeat domain"/>
    <property type="match status" value="2"/>
</dbReference>
<reference evidence="6" key="2">
    <citation type="submission" date="2025-08" db="UniProtKB">
        <authorList>
            <consortium name="RefSeq"/>
        </authorList>
    </citation>
    <scope>IDENTIFICATION</scope>
</reference>
<gene>
    <name evidence="6" type="primary">LOC106162306</name>
</gene>
<dbReference type="PANTHER" id="PTHR45641:SF19">
    <property type="entry name" value="NEPHROCYSTIN-3"/>
    <property type="match status" value="1"/>
</dbReference>
<reference evidence="6" key="1">
    <citation type="journal article" date="2015" name="Nat. Commun.">
        <title>The Lingula genome provides insights into brachiopod evolution and the origin of phosphate biomineralization.</title>
        <authorList>
            <person name="Luo Y.J."/>
            <person name="Takeuchi T."/>
            <person name="Koyanagi R."/>
            <person name="Yamada L."/>
            <person name="Kanda M."/>
            <person name="Khalturina M."/>
            <person name="Fujie M."/>
            <person name="Yamasaki S.I."/>
            <person name="Endo K."/>
            <person name="Satoh N."/>
        </authorList>
    </citation>
    <scope>NUCLEOTIDE SEQUENCE</scope>
</reference>
<dbReference type="SMART" id="SM00028">
    <property type="entry name" value="TPR"/>
    <property type="match status" value="7"/>
</dbReference>
<dbReference type="AlphaFoldDB" id="A0A2R2MP29"/>
<evidence type="ECO:0000259" key="4">
    <source>
        <dbReference type="PROSITE" id="PS50209"/>
    </source>
</evidence>
<sequence length="945" mass="106182">MKVLSLNNKLILRRNWTLLRDNIGARDKPLLGRLFTEGAISQDERADIETRAERSTLEQNEELLNVLIRSDDQRFETFRSVLAESYPWLTSSLQADQISEEDRRTYLRELRQKSCLPDIPEYFVGRETEVNQIVSSFTGDGRILYVVQGAGGFGKTTIALAAGHRFMENYGALVIMLNLDNIASAEDVVLSLGSILKLQLISSGRTLRLLLCDLVQRLNSTHDPVCVIFDACESALCDKTIEEGFLKILETLHQRCPNTAILCTTREALTPRNATLHTQQLVELSEDASVSLLNTYCTEMNSTDAVTLANKCGHMPLMLHVVGGLLSHGMKPSVLIDRLGTTIEKYLKVRSSTYSSVQACIDMSYDRLDNPEKQGFRFLSLFPGSFTLEDAQLLFQSDDLEVLDLLQNLCKRSLLNFDSSEKCYSLHAIIRAYGLQMLVSEGDHDEARCQFILSLESTVKKLLAMCDENNIQDARLFYNNHAVNLTEGARLFKSLTDSSKATARHVLYLLSRPLFVMGYFPSLGYCEDLFSAYQDDPRPLADLHFRLAYVKAYEVDIEAAHLHNTKALALYENIPGCEADAVSCCFELDSTHYLRKDLAAACGAVEKAIRICDTQGDTRRRRQFEVLLHARQLELTRSNEDLQQIQDAIRKLPQIFPETASEASVILNNIAFSVEKCKHPQEALAFYKMSLSMGETLYGSTHSEMAITLYNTARVLRQLERDEEALALYEKSFKIREAVLGDHTTTAKTLTEMASILAHRGDLDRSLDMYFEALAIWERVEKANGDGKLDGDMGTTLFGLADTLKHKGDLSTALKMHQRALKIRQRGAGESLDSVKSLHEISSIQQSLGCLEDAEEVLQKALGICENIYQKKPDATLADTLFLLGDVHQKQDNLQLALNVHQRALDIRRQVFEVGDSSILESQQIIKNIQSQISESTPVKKIRLT</sequence>
<keyword evidence="5" id="KW-1185">Reference proteome</keyword>
<dbReference type="RefSeq" id="XP_023931953.1">
    <property type="nucleotide sequence ID" value="XM_024076185.1"/>
</dbReference>
<feature type="repeat" description="TPR" evidence="3">
    <location>
        <begin position="878"/>
        <end position="911"/>
    </location>
</feature>
<feature type="domain" description="CARD" evidence="4">
    <location>
        <begin position="4"/>
        <end position="97"/>
    </location>
</feature>
<dbReference type="SUPFAM" id="SSF52540">
    <property type="entry name" value="P-loop containing nucleoside triphosphate hydrolases"/>
    <property type="match status" value="1"/>
</dbReference>
<dbReference type="Gene3D" id="3.40.50.300">
    <property type="entry name" value="P-loop containing nucleotide triphosphate hydrolases"/>
    <property type="match status" value="1"/>
</dbReference>
<dbReference type="GeneID" id="106162306"/>
<dbReference type="InParanoid" id="A0A2R2MP29"/>